<evidence type="ECO:0000256" key="10">
    <source>
        <dbReference type="PROSITE-ProRule" id="PRU00282"/>
    </source>
</evidence>
<evidence type="ECO:0000256" key="2">
    <source>
        <dbReference type="ARBA" id="ARBA00006375"/>
    </source>
</evidence>
<feature type="transmembrane region" description="Helical" evidence="12">
    <location>
        <begin position="20"/>
        <end position="40"/>
    </location>
</feature>
<keyword evidence="3 11" id="KW-0813">Transport</keyword>
<dbReference type="PANTHER" id="PTHR45788:SF4">
    <property type="entry name" value="TRICARBOXYLATE TRANSPORT PROTEIN, MITOCHONDRIAL"/>
    <property type="match status" value="1"/>
</dbReference>
<evidence type="ECO:0000256" key="7">
    <source>
        <dbReference type="ARBA" id="ARBA00023128"/>
    </source>
</evidence>
<dbReference type="SUPFAM" id="SSF103506">
    <property type="entry name" value="Mitochondrial carrier"/>
    <property type="match status" value="1"/>
</dbReference>
<evidence type="ECO:0000256" key="6">
    <source>
        <dbReference type="ARBA" id="ARBA00022989"/>
    </source>
</evidence>
<evidence type="ECO:0000256" key="4">
    <source>
        <dbReference type="ARBA" id="ARBA00022692"/>
    </source>
</evidence>
<keyword evidence="4 10" id="KW-0812">Transmembrane</keyword>
<keyword evidence="14" id="KW-1185">Reference proteome</keyword>
<comment type="similarity">
    <text evidence="2 11">Belongs to the mitochondrial carrier (TC 2.A.29) family.</text>
</comment>
<dbReference type="SMR" id="A0A482X9H0"/>
<dbReference type="Gene3D" id="1.50.40.10">
    <property type="entry name" value="Mitochondrial carrier domain"/>
    <property type="match status" value="1"/>
</dbReference>
<dbReference type="InterPro" id="IPR049563">
    <property type="entry name" value="TXTP-like"/>
</dbReference>
<protein>
    <recommendedName>
        <fullName evidence="9">Citrate transport protein</fullName>
    </recommendedName>
</protein>
<accession>A0A482X9H0</accession>
<keyword evidence="5" id="KW-0677">Repeat</keyword>
<organism evidence="13 14">
    <name type="scientific">Laodelphax striatellus</name>
    <name type="common">Small brown planthopper</name>
    <name type="synonym">Delphax striatella</name>
    <dbReference type="NCBI Taxonomy" id="195883"/>
    <lineage>
        <taxon>Eukaryota</taxon>
        <taxon>Metazoa</taxon>
        <taxon>Ecdysozoa</taxon>
        <taxon>Arthropoda</taxon>
        <taxon>Hexapoda</taxon>
        <taxon>Insecta</taxon>
        <taxon>Pterygota</taxon>
        <taxon>Neoptera</taxon>
        <taxon>Paraneoptera</taxon>
        <taxon>Hemiptera</taxon>
        <taxon>Auchenorrhyncha</taxon>
        <taxon>Fulgoroidea</taxon>
        <taxon>Delphacidae</taxon>
        <taxon>Criomorphinae</taxon>
        <taxon>Laodelphax</taxon>
    </lineage>
</organism>
<evidence type="ECO:0000313" key="14">
    <source>
        <dbReference type="Proteomes" id="UP000291343"/>
    </source>
</evidence>
<sequence length="108" mass="11935">METLKDKYCGEDKNKQVPKILVGLFGAVGGAASVIANTPIDVIKTRMQGFEAAKYSSTLDCFRKIWTREGPLAFYRGTVPRLLTACMDVAITFMVYDSFIDLLNFLGA</sequence>
<evidence type="ECO:0000256" key="3">
    <source>
        <dbReference type="ARBA" id="ARBA00022448"/>
    </source>
</evidence>
<keyword evidence="7" id="KW-0496">Mitochondrion</keyword>
<evidence type="ECO:0000313" key="13">
    <source>
        <dbReference type="EMBL" id="RZF41951.1"/>
    </source>
</evidence>
<dbReference type="GO" id="GO:0006843">
    <property type="term" value="P:mitochondrial citrate transmembrane transport"/>
    <property type="evidence" value="ECO:0007669"/>
    <property type="project" value="TreeGrafter"/>
</dbReference>
<evidence type="ECO:0000256" key="9">
    <source>
        <dbReference type="ARBA" id="ARBA00042640"/>
    </source>
</evidence>
<dbReference type="InParanoid" id="A0A482X9H0"/>
<keyword evidence="8 10" id="KW-0472">Membrane</keyword>
<dbReference type="STRING" id="195883.A0A482X9H0"/>
<feature type="repeat" description="Solcar" evidence="10">
    <location>
        <begin position="17"/>
        <end position="102"/>
    </location>
</feature>
<evidence type="ECO:0000256" key="11">
    <source>
        <dbReference type="RuleBase" id="RU000488"/>
    </source>
</evidence>
<evidence type="ECO:0000256" key="8">
    <source>
        <dbReference type="ARBA" id="ARBA00023136"/>
    </source>
</evidence>
<dbReference type="EMBL" id="QKKF02015856">
    <property type="protein sequence ID" value="RZF41951.1"/>
    <property type="molecule type" value="Genomic_DNA"/>
</dbReference>
<gene>
    <name evidence="13" type="ORF">LSTR_LSTR016282</name>
</gene>
<dbReference type="Proteomes" id="UP000291343">
    <property type="component" value="Unassembled WGS sequence"/>
</dbReference>
<dbReference type="InterPro" id="IPR023395">
    <property type="entry name" value="MCP_dom_sf"/>
</dbReference>
<keyword evidence="6 12" id="KW-1133">Transmembrane helix</keyword>
<evidence type="ECO:0000256" key="1">
    <source>
        <dbReference type="ARBA" id="ARBA00004225"/>
    </source>
</evidence>
<proteinExistence type="inferred from homology"/>
<evidence type="ECO:0000256" key="12">
    <source>
        <dbReference type="SAM" id="Phobius"/>
    </source>
</evidence>
<comment type="caution">
    <text evidence="13">The sequence shown here is derived from an EMBL/GenBank/DDBJ whole genome shotgun (WGS) entry which is preliminary data.</text>
</comment>
<name>A0A482X9H0_LAOST</name>
<comment type="subcellular location">
    <subcellularLocation>
        <location evidence="1">Mitochondrion membrane</location>
        <topology evidence="1">Multi-pass membrane protein</topology>
    </subcellularLocation>
</comment>
<dbReference type="PROSITE" id="PS50920">
    <property type="entry name" value="SOLCAR"/>
    <property type="match status" value="1"/>
</dbReference>
<dbReference type="PANTHER" id="PTHR45788">
    <property type="entry name" value="SUCCINATE/FUMARATE MITOCHONDRIAL TRANSPORTER-RELATED"/>
    <property type="match status" value="1"/>
</dbReference>
<dbReference type="AlphaFoldDB" id="A0A482X9H0"/>
<dbReference type="GO" id="GO:0071913">
    <property type="term" value="F:citrate secondary active transmembrane transporter activity"/>
    <property type="evidence" value="ECO:0007669"/>
    <property type="project" value="TreeGrafter"/>
</dbReference>
<dbReference type="Pfam" id="PF00153">
    <property type="entry name" value="Mito_carr"/>
    <property type="match status" value="1"/>
</dbReference>
<evidence type="ECO:0000256" key="5">
    <source>
        <dbReference type="ARBA" id="ARBA00022737"/>
    </source>
</evidence>
<dbReference type="GO" id="GO:0031966">
    <property type="term" value="C:mitochondrial membrane"/>
    <property type="evidence" value="ECO:0007669"/>
    <property type="project" value="UniProtKB-SubCell"/>
</dbReference>
<dbReference type="OrthoDB" id="44467at2759"/>
<dbReference type="InterPro" id="IPR018108">
    <property type="entry name" value="MCP_transmembrane"/>
</dbReference>
<reference evidence="13 14" key="1">
    <citation type="journal article" date="2017" name="Gigascience">
        <title>Genome sequence of the small brown planthopper, Laodelphax striatellus.</title>
        <authorList>
            <person name="Zhu J."/>
            <person name="Jiang F."/>
            <person name="Wang X."/>
            <person name="Yang P."/>
            <person name="Bao Y."/>
            <person name="Zhao W."/>
            <person name="Wang W."/>
            <person name="Lu H."/>
            <person name="Wang Q."/>
            <person name="Cui N."/>
            <person name="Li J."/>
            <person name="Chen X."/>
            <person name="Luo L."/>
            <person name="Yu J."/>
            <person name="Kang L."/>
            <person name="Cui F."/>
        </authorList>
    </citation>
    <scope>NUCLEOTIDE SEQUENCE [LARGE SCALE GENOMIC DNA]</scope>
    <source>
        <strain evidence="13">Lst14</strain>
    </source>
</reference>